<evidence type="ECO:0000313" key="5">
    <source>
        <dbReference type="Proteomes" id="UP000586918"/>
    </source>
</evidence>
<sequence>MTTSGEAPPGSPQRQDPTARDQMAHRPIGIDPRRRPVPPGRGTPLLRRVTLAVALVLLALVGSTAATASPRLERTAAPTQSIDVPAVVAAVGPAVMRVEVTTSATQGAGTCIVLTPSGDLVTNAHVVGTATSATVIGTRDTYTARVMGKDTAADVAWLRIDRASGLRVARLGDSRAVEVGQDVVVISNGLNLPGAPSITRGIVSAVGRSAGNMTGLIQTDAAISSGSSGGAMVDDSARVMGMTYAVAVGDQTTTVENVGFVIPANRVAAALRRLGLDVSARR</sequence>
<evidence type="ECO:0000256" key="3">
    <source>
        <dbReference type="SAM" id="MobiDB-lite"/>
    </source>
</evidence>
<feature type="region of interest" description="Disordered" evidence="3">
    <location>
        <begin position="1"/>
        <end position="43"/>
    </location>
</feature>
<keyword evidence="2" id="KW-0378">Hydrolase</keyword>
<dbReference type="InterPro" id="IPR009003">
    <property type="entry name" value="Peptidase_S1_PA"/>
</dbReference>
<dbReference type="Proteomes" id="UP000586918">
    <property type="component" value="Unassembled WGS sequence"/>
</dbReference>
<comment type="caution">
    <text evidence="4">The sequence shown here is derived from an EMBL/GenBank/DDBJ whole genome shotgun (WGS) entry which is preliminary data.</text>
</comment>
<accession>A0A848DGK0</accession>
<proteinExistence type="predicted"/>
<dbReference type="EMBL" id="JAAXKZ010000022">
    <property type="protein sequence ID" value="NMH91674.1"/>
    <property type="molecule type" value="Genomic_DNA"/>
</dbReference>
<gene>
    <name evidence="4" type="ORF">HF519_08775</name>
</gene>
<dbReference type="PANTHER" id="PTHR43343:SF3">
    <property type="entry name" value="PROTEASE DO-LIKE 8, CHLOROPLASTIC"/>
    <property type="match status" value="1"/>
</dbReference>
<dbReference type="Pfam" id="PF13365">
    <property type="entry name" value="Trypsin_2"/>
    <property type="match status" value="1"/>
</dbReference>
<dbReference type="InterPro" id="IPR051201">
    <property type="entry name" value="Chloro_Bact_Ser_Proteases"/>
</dbReference>
<dbReference type="PRINTS" id="PR00834">
    <property type="entry name" value="PROTEASES2C"/>
</dbReference>
<protein>
    <submittedName>
        <fullName evidence="4">Trypsin-like serine protease</fullName>
    </submittedName>
</protein>
<dbReference type="GO" id="GO:0006508">
    <property type="term" value="P:proteolysis"/>
    <property type="evidence" value="ECO:0007669"/>
    <property type="project" value="UniProtKB-KW"/>
</dbReference>
<keyword evidence="5" id="KW-1185">Reference proteome</keyword>
<dbReference type="AlphaFoldDB" id="A0A848DGK0"/>
<dbReference type="PANTHER" id="PTHR43343">
    <property type="entry name" value="PEPTIDASE S12"/>
    <property type="match status" value="1"/>
</dbReference>
<keyword evidence="1 4" id="KW-0645">Protease</keyword>
<name>A0A848DGK0_9PSEU</name>
<evidence type="ECO:0000313" key="4">
    <source>
        <dbReference type="EMBL" id="NMH91674.1"/>
    </source>
</evidence>
<dbReference type="InterPro" id="IPR001940">
    <property type="entry name" value="Peptidase_S1C"/>
</dbReference>
<organism evidence="4 5">
    <name type="scientific">Pseudonocardia bannensis</name>
    <dbReference type="NCBI Taxonomy" id="630973"/>
    <lineage>
        <taxon>Bacteria</taxon>
        <taxon>Bacillati</taxon>
        <taxon>Actinomycetota</taxon>
        <taxon>Actinomycetes</taxon>
        <taxon>Pseudonocardiales</taxon>
        <taxon>Pseudonocardiaceae</taxon>
        <taxon>Pseudonocardia</taxon>
    </lineage>
</organism>
<dbReference type="SUPFAM" id="SSF50494">
    <property type="entry name" value="Trypsin-like serine proteases"/>
    <property type="match status" value="1"/>
</dbReference>
<evidence type="ECO:0000256" key="2">
    <source>
        <dbReference type="ARBA" id="ARBA00022801"/>
    </source>
</evidence>
<dbReference type="GO" id="GO:0004252">
    <property type="term" value="F:serine-type endopeptidase activity"/>
    <property type="evidence" value="ECO:0007669"/>
    <property type="project" value="InterPro"/>
</dbReference>
<dbReference type="RefSeq" id="WP_169411997.1">
    <property type="nucleotide sequence ID" value="NZ_JAAXKZ010000022.1"/>
</dbReference>
<reference evidence="4 5" key="1">
    <citation type="submission" date="2020-04" db="EMBL/GenBank/DDBJ databases">
        <authorList>
            <person name="Klaysubun C."/>
            <person name="Duangmal K."/>
            <person name="Lipun K."/>
        </authorList>
    </citation>
    <scope>NUCLEOTIDE SEQUENCE [LARGE SCALE GENOMIC DNA]</scope>
    <source>
        <strain evidence="4 5">DSM 45300</strain>
    </source>
</reference>
<dbReference type="Gene3D" id="2.40.10.120">
    <property type="match status" value="1"/>
</dbReference>
<evidence type="ECO:0000256" key="1">
    <source>
        <dbReference type="ARBA" id="ARBA00022670"/>
    </source>
</evidence>